<feature type="transmembrane region" description="Helical" evidence="1">
    <location>
        <begin position="160"/>
        <end position="180"/>
    </location>
</feature>
<reference evidence="3" key="1">
    <citation type="journal article" date="2019" name="Int. J. Syst. Evol. Microbiol.">
        <title>The Global Catalogue of Microorganisms (GCM) 10K type strain sequencing project: providing services to taxonomists for standard genome sequencing and annotation.</title>
        <authorList>
            <consortium name="The Broad Institute Genomics Platform"/>
            <consortium name="The Broad Institute Genome Sequencing Center for Infectious Disease"/>
            <person name="Wu L."/>
            <person name="Ma J."/>
        </authorList>
    </citation>
    <scope>NUCLEOTIDE SEQUENCE [LARGE SCALE GENOMIC DNA]</scope>
    <source>
        <strain evidence="3">JCM 13584</strain>
    </source>
</reference>
<accession>A0ABP5CGR7</accession>
<feature type="transmembrane region" description="Helical" evidence="1">
    <location>
        <begin position="259"/>
        <end position="281"/>
    </location>
</feature>
<dbReference type="EMBL" id="BAAAMK010000008">
    <property type="protein sequence ID" value="GAA1962498.1"/>
    <property type="molecule type" value="Genomic_DNA"/>
</dbReference>
<keyword evidence="1" id="KW-0812">Transmembrane</keyword>
<dbReference type="Proteomes" id="UP001499954">
    <property type="component" value="Unassembled WGS sequence"/>
</dbReference>
<protein>
    <recommendedName>
        <fullName evidence="4">FtsX-like permease family protein</fullName>
    </recommendedName>
</protein>
<gene>
    <name evidence="2" type="ORF">GCM10009717_31630</name>
</gene>
<evidence type="ECO:0008006" key="4">
    <source>
        <dbReference type="Google" id="ProtNLM"/>
    </source>
</evidence>
<sequence length="298" mass="29125">MRFGDVLVDGAPAASDLLADAVVLVSAKAPTGRAPVAGATDVAPVSAVLGAALAARIDAQRGDAFTFRVLTGGADVAAVVSDIAPAVAGAGGSGLLVDLAELSRAAFVSGAGVPAYTDRWISTSEPAAVADGISRERSTALTTTTRADASSEPLIGPAVAALWAGAGGALLFAAVAVAALSAALSRARFGEVVVLRALGMPARLQARARSAELAAALGTAVVVGAVVGALTAVATARELARAAVAGAPASLGVDLTLDVLPWAIGLVAFVAATALIGRLAAASVRRLAATPGIREEER</sequence>
<keyword evidence="3" id="KW-1185">Reference proteome</keyword>
<dbReference type="RefSeq" id="WP_344315686.1">
    <property type="nucleotide sequence ID" value="NZ_BAAAMK010000008.1"/>
</dbReference>
<evidence type="ECO:0000256" key="1">
    <source>
        <dbReference type="SAM" id="Phobius"/>
    </source>
</evidence>
<evidence type="ECO:0000313" key="2">
    <source>
        <dbReference type="EMBL" id="GAA1962498.1"/>
    </source>
</evidence>
<feature type="transmembrane region" description="Helical" evidence="1">
    <location>
        <begin position="213"/>
        <end position="234"/>
    </location>
</feature>
<organism evidence="2 3">
    <name type="scientific">Agromyces allii</name>
    <dbReference type="NCBI Taxonomy" id="393607"/>
    <lineage>
        <taxon>Bacteria</taxon>
        <taxon>Bacillati</taxon>
        <taxon>Actinomycetota</taxon>
        <taxon>Actinomycetes</taxon>
        <taxon>Micrococcales</taxon>
        <taxon>Microbacteriaceae</taxon>
        <taxon>Agromyces</taxon>
    </lineage>
</organism>
<keyword evidence="1" id="KW-0472">Membrane</keyword>
<comment type="caution">
    <text evidence="2">The sequence shown here is derived from an EMBL/GenBank/DDBJ whole genome shotgun (WGS) entry which is preliminary data.</text>
</comment>
<evidence type="ECO:0000313" key="3">
    <source>
        <dbReference type="Proteomes" id="UP001499954"/>
    </source>
</evidence>
<name>A0ABP5CGR7_9MICO</name>
<proteinExistence type="predicted"/>
<keyword evidence="1" id="KW-1133">Transmembrane helix</keyword>